<accession>A0A3L8PUQ1</accession>
<reference evidence="2 3" key="1">
    <citation type="submission" date="2018-09" db="EMBL/GenBank/DDBJ databases">
        <title>Phylogeny of the Shewanellaceae, and recommendation for two new genera, Pseudoshewanella and Parashewanella.</title>
        <authorList>
            <person name="Wang G."/>
        </authorList>
    </citation>
    <scope>NUCLEOTIDE SEQUENCE [LARGE SCALE GENOMIC DNA]</scope>
    <source>
        <strain evidence="2 3">C51</strain>
    </source>
</reference>
<organism evidence="2 3">
    <name type="scientific">Parashewanella curva</name>
    <dbReference type="NCBI Taxonomy" id="2338552"/>
    <lineage>
        <taxon>Bacteria</taxon>
        <taxon>Pseudomonadati</taxon>
        <taxon>Pseudomonadota</taxon>
        <taxon>Gammaproteobacteria</taxon>
        <taxon>Alteromonadales</taxon>
        <taxon>Shewanellaceae</taxon>
        <taxon>Parashewanella</taxon>
    </lineage>
</organism>
<protein>
    <submittedName>
        <fullName evidence="2">Uncharacterized protein</fullName>
    </submittedName>
</protein>
<evidence type="ECO:0000313" key="2">
    <source>
        <dbReference type="EMBL" id="RLV58549.1"/>
    </source>
</evidence>
<name>A0A3L8PUQ1_9GAMM</name>
<keyword evidence="3" id="KW-1185">Reference proteome</keyword>
<dbReference type="OrthoDB" id="9854560at2"/>
<feature type="signal peptide" evidence="1">
    <location>
        <begin position="1"/>
        <end position="25"/>
    </location>
</feature>
<gene>
    <name evidence="2" type="ORF">D5018_16785</name>
</gene>
<feature type="chain" id="PRO_5018084733" evidence="1">
    <location>
        <begin position="26"/>
        <end position="96"/>
    </location>
</feature>
<evidence type="ECO:0000313" key="3">
    <source>
        <dbReference type="Proteomes" id="UP000281474"/>
    </source>
</evidence>
<proteinExistence type="predicted"/>
<evidence type="ECO:0000256" key="1">
    <source>
        <dbReference type="SAM" id="SignalP"/>
    </source>
</evidence>
<keyword evidence="1" id="KW-0732">Signal</keyword>
<dbReference type="AlphaFoldDB" id="A0A3L8PUQ1"/>
<dbReference type="RefSeq" id="WP_121840145.1">
    <property type="nucleotide sequence ID" value="NZ_ML014815.1"/>
</dbReference>
<dbReference type="Proteomes" id="UP000281474">
    <property type="component" value="Unassembled WGS sequence"/>
</dbReference>
<comment type="caution">
    <text evidence="2">The sequence shown here is derived from an EMBL/GenBank/DDBJ whole genome shotgun (WGS) entry which is preliminary data.</text>
</comment>
<dbReference type="EMBL" id="QZEI01000066">
    <property type="protein sequence ID" value="RLV58549.1"/>
    <property type="molecule type" value="Genomic_DNA"/>
</dbReference>
<sequence>MKTSVTIKGITATVLTLGLLGTAQANDFTTELSKSVKIDFTEYTVELIENIKQEMQLSFEAQLAAMMTELQQQTASIHLEESKQVKTEVANVEESK</sequence>